<accession>A0A7W7Y7G9</accession>
<keyword evidence="3" id="KW-1185">Reference proteome</keyword>
<dbReference type="RefSeq" id="WP_184337790.1">
    <property type="nucleotide sequence ID" value="NZ_JACHIG010000001.1"/>
</dbReference>
<reference evidence="2 3" key="1">
    <citation type="submission" date="2020-08" db="EMBL/GenBank/DDBJ databases">
        <title>Genomic Encyclopedia of Type Strains, Phase IV (KMG-IV): sequencing the most valuable type-strain genomes for metagenomic binning, comparative biology and taxonomic classification.</title>
        <authorList>
            <person name="Goeker M."/>
        </authorList>
    </citation>
    <scope>NUCLEOTIDE SEQUENCE [LARGE SCALE GENOMIC DNA]</scope>
    <source>
        <strain evidence="2 3">DSM 12252</strain>
    </source>
</reference>
<proteinExistence type="predicted"/>
<gene>
    <name evidence="2" type="ORF">HNQ65_000391</name>
</gene>
<evidence type="ECO:0000256" key="1">
    <source>
        <dbReference type="SAM" id="SignalP"/>
    </source>
</evidence>
<dbReference type="Proteomes" id="UP000590740">
    <property type="component" value="Unassembled WGS sequence"/>
</dbReference>
<organism evidence="2 3">
    <name type="scientific">Prosthecobacter vanneervenii</name>
    <dbReference type="NCBI Taxonomy" id="48466"/>
    <lineage>
        <taxon>Bacteria</taxon>
        <taxon>Pseudomonadati</taxon>
        <taxon>Verrucomicrobiota</taxon>
        <taxon>Verrucomicrobiia</taxon>
        <taxon>Verrucomicrobiales</taxon>
        <taxon>Verrucomicrobiaceae</taxon>
        <taxon>Prosthecobacter</taxon>
    </lineage>
</organism>
<evidence type="ECO:0000313" key="2">
    <source>
        <dbReference type="EMBL" id="MBB5030837.1"/>
    </source>
</evidence>
<dbReference type="Gene3D" id="2.60.40.10">
    <property type="entry name" value="Immunoglobulins"/>
    <property type="match status" value="1"/>
</dbReference>
<sequence length="514" mass="51454">MHKASPSEFSTSILLRCLCAWLLLLTGVQAQTSDSSTTTTDTTTSGGLIISGATLTLSNSTVQFGTTGLTLAGSNLLTTASSTFMSSSLFIGSAPAVVTNTTTTAGITFDSSSTSGSLTLSGGTSMSSIAYSGATISLVNNVSNTLNISTPNDGLVKTGAATLTLSNPVTINTGTTSLLTNASASTIVLNDTATNTAASMLSSIGTLPTSGTLIISSGGVFNLAGLSVSGLTLVGSTSLTAAGGTTLGNTGLALVTSGSTTTQTGGTINVATLGSTPVGKPSTSSSFSSAVVSLIGIGNVDGQNIVERGVIYSQNSVNSAPTLGAAGVTKIAFGGQPGSAGSFSLPTGGLAPSTTYAYRVYAIDSAGNTYLSSTSTFTTPTILQNWRQTFFGTTQGANTAADNADPDKDGVPNLIEFATGKNPTFSNNSASTTTTVNSAGSLEYTYTRSLDALNSGTTFAVEWNDTLDPTQWSSAGVTETILSDNGLIQQVKATLPASATGRRFVHLKVLPPAQ</sequence>
<dbReference type="InterPro" id="IPR013783">
    <property type="entry name" value="Ig-like_fold"/>
</dbReference>
<dbReference type="EMBL" id="JACHIG010000001">
    <property type="protein sequence ID" value="MBB5030837.1"/>
    <property type="molecule type" value="Genomic_DNA"/>
</dbReference>
<dbReference type="AlphaFoldDB" id="A0A7W7Y7G9"/>
<evidence type="ECO:0008006" key="4">
    <source>
        <dbReference type="Google" id="ProtNLM"/>
    </source>
</evidence>
<protein>
    <recommendedName>
        <fullName evidence="4">Fibronectin type-III domain-containing protein</fullName>
    </recommendedName>
</protein>
<evidence type="ECO:0000313" key="3">
    <source>
        <dbReference type="Proteomes" id="UP000590740"/>
    </source>
</evidence>
<keyword evidence="1" id="KW-0732">Signal</keyword>
<feature type="signal peptide" evidence="1">
    <location>
        <begin position="1"/>
        <end position="30"/>
    </location>
</feature>
<comment type="caution">
    <text evidence="2">The sequence shown here is derived from an EMBL/GenBank/DDBJ whole genome shotgun (WGS) entry which is preliminary data.</text>
</comment>
<dbReference type="InterPro" id="IPR036116">
    <property type="entry name" value="FN3_sf"/>
</dbReference>
<feature type="chain" id="PRO_5030658451" description="Fibronectin type-III domain-containing protein" evidence="1">
    <location>
        <begin position="31"/>
        <end position="514"/>
    </location>
</feature>
<name>A0A7W7Y7G9_9BACT</name>
<dbReference type="SUPFAM" id="SSF49265">
    <property type="entry name" value="Fibronectin type III"/>
    <property type="match status" value="1"/>
</dbReference>